<dbReference type="AlphaFoldDB" id="A0A291T3X0"/>
<dbReference type="SUPFAM" id="SSF160582">
    <property type="entry name" value="MbtH-like"/>
    <property type="match status" value="1"/>
</dbReference>
<keyword evidence="2" id="KW-1185">Reference proteome</keyword>
<dbReference type="PANTHER" id="PTHR38444:SF1">
    <property type="entry name" value="ENTEROBACTIN BIOSYNTHESIS PROTEIN YBDZ"/>
    <property type="match status" value="1"/>
</dbReference>
<sequence length="74" mass="8181">MSTNPFEDPEGTYLVLVNDEGQHSLWPAFVEVPQGWRTVLADATRDAALEYVNTNWTDMRPKSLIKAMEGAGAA</sequence>
<dbReference type="GeneID" id="303177680"/>
<dbReference type="GO" id="GO:0005829">
    <property type="term" value="C:cytosol"/>
    <property type="evidence" value="ECO:0007669"/>
    <property type="project" value="TreeGrafter"/>
</dbReference>
<dbReference type="Proteomes" id="UP000236520">
    <property type="component" value="Unassembled WGS sequence"/>
</dbReference>
<organism evidence="1 2">
    <name type="scientific">Streptomyces malaysiensis</name>
    <dbReference type="NCBI Taxonomy" id="92644"/>
    <lineage>
        <taxon>Bacteria</taxon>
        <taxon>Bacillati</taxon>
        <taxon>Actinomycetota</taxon>
        <taxon>Actinomycetes</taxon>
        <taxon>Kitasatosporales</taxon>
        <taxon>Streptomycetaceae</taxon>
        <taxon>Streptomyces</taxon>
        <taxon>Streptomyces violaceusniger group</taxon>
    </lineage>
</organism>
<dbReference type="PANTHER" id="PTHR38444">
    <property type="entry name" value="ENTEROBACTIN BIOSYNTHESIS PROTEIN YBDZ"/>
    <property type="match status" value="1"/>
</dbReference>
<comment type="caution">
    <text evidence="1">The sequence shown here is derived from an EMBL/GenBank/DDBJ whole genome shotgun (WGS) entry which is preliminary data.</text>
</comment>
<evidence type="ECO:0000313" key="2">
    <source>
        <dbReference type="Proteomes" id="UP000236520"/>
    </source>
</evidence>
<dbReference type="InterPro" id="IPR005153">
    <property type="entry name" value="MbtH-like_dom"/>
</dbReference>
<dbReference type="InterPro" id="IPR037407">
    <property type="entry name" value="MLP_fam"/>
</dbReference>
<accession>A0A291T3X0</accession>
<dbReference type="InterPro" id="IPR038020">
    <property type="entry name" value="MbtH-like_sf"/>
</dbReference>
<reference evidence="1 2" key="1">
    <citation type="submission" date="2015-09" db="EMBL/GenBank/DDBJ databases">
        <title>Genome sequence, genome mining and natural product profiling of a biocontrol bacterium Streptomyces malaysiensis F913.</title>
        <authorList>
            <person name="Xu Y."/>
            <person name="Wei J."/>
            <person name="Xie J."/>
            <person name="Li T."/>
            <person name="Zhou Z."/>
        </authorList>
    </citation>
    <scope>NUCLEOTIDE SEQUENCE [LARGE SCALE GENOMIC DNA]</scope>
    <source>
        <strain evidence="1 2">F913</strain>
    </source>
</reference>
<protein>
    <submittedName>
        <fullName evidence="1">Protein MbtH</fullName>
    </submittedName>
</protein>
<name>A0A291T3X0_STRMQ</name>
<dbReference type="SMART" id="SM00923">
    <property type="entry name" value="MbtH"/>
    <property type="match status" value="1"/>
</dbReference>
<dbReference type="RefSeq" id="WP_069871580.1">
    <property type="nucleotide sequence ID" value="NZ_BAAAHF010000017.1"/>
</dbReference>
<dbReference type="KEGG" id="smal:SMALA_7574"/>
<dbReference type="Pfam" id="PF03621">
    <property type="entry name" value="MbtH"/>
    <property type="match status" value="1"/>
</dbReference>
<gene>
    <name evidence="1" type="ORF">SMF913_26118</name>
</gene>
<dbReference type="GO" id="GO:0019290">
    <property type="term" value="P:siderophore biosynthetic process"/>
    <property type="evidence" value="ECO:0007669"/>
    <property type="project" value="TreeGrafter"/>
</dbReference>
<dbReference type="Gene3D" id="3.90.820.10">
    <property type="entry name" value="Structural Genomics, Unknown Function 30-nov-00 1gh9 Mol_id"/>
    <property type="match status" value="1"/>
</dbReference>
<proteinExistence type="predicted"/>
<dbReference type="EMBL" id="LJIW01000002">
    <property type="protein sequence ID" value="PNG90653.1"/>
    <property type="molecule type" value="Genomic_DNA"/>
</dbReference>
<evidence type="ECO:0000313" key="1">
    <source>
        <dbReference type="EMBL" id="PNG90653.1"/>
    </source>
</evidence>